<keyword evidence="4" id="KW-1185">Reference proteome</keyword>
<feature type="compositionally biased region" description="Polar residues" evidence="1">
    <location>
        <begin position="155"/>
        <end position="164"/>
    </location>
</feature>
<keyword evidence="2" id="KW-0472">Membrane</keyword>
<organism evidence="3 4">
    <name type="scientific">Chromohalobacter israelensis (strain ATCC BAA-138 / DSM 3043 / CIP 106854 / NCIMB 13768 / 1H11)</name>
    <name type="common">Chromohalobacter salexigens</name>
    <dbReference type="NCBI Taxonomy" id="290398"/>
    <lineage>
        <taxon>Bacteria</taxon>
        <taxon>Pseudomonadati</taxon>
        <taxon>Pseudomonadota</taxon>
        <taxon>Gammaproteobacteria</taxon>
        <taxon>Oceanospirillales</taxon>
        <taxon>Halomonadaceae</taxon>
        <taxon>Chromohalobacter</taxon>
    </lineage>
</organism>
<sequence length="164" mass="18238">MRDFIMMRRPLPRRTLIFSHCLLQLGLLLAGGVWLWRHSPSVSGASWQASWPMMALGGGALLLAMALLRLLAELWMAPHHMLARRGGFAPGDVMTRAIDRRPAMHDPEQSWIGTARPLDPDEGVVGQARVTQPRQPLAARHDTTSRQDAAPQRADASQRQEPTL</sequence>
<evidence type="ECO:0000313" key="3">
    <source>
        <dbReference type="EMBL" id="ABE57488.1"/>
    </source>
</evidence>
<dbReference type="Proteomes" id="UP000000239">
    <property type="component" value="Chromosome"/>
</dbReference>
<name>Q1R1C0_CHRI1</name>
<dbReference type="GeneID" id="95332874"/>
<dbReference type="EMBL" id="CP000285">
    <property type="protein sequence ID" value="ABE57488.1"/>
    <property type="molecule type" value="Genomic_DNA"/>
</dbReference>
<dbReference type="KEGG" id="csa:Csal_0124"/>
<dbReference type="AlphaFoldDB" id="Q1R1C0"/>
<evidence type="ECO:0000256" key="2">
    <source>
        <dbReference type="SAM" id="Phobius"/>
    </source>
</evidence>
<keyword evidence="2" id="KW-1133">Transmembrane helix</keyword>
<protein>
    <submittedName>
        <fullName evidence="3">Uncharacterized protein</fullName>
    </submittedName>
</protein>
<evidence type="ECO:0000313" key="4">
    <source>
        <dbReference type="Proteomes" id="UP000000239"/>
    </source>
</evidence>
<reference evidence="3 4" key="1">
    <citation type="journal article" date="2011" name="Stand. Genomic Sci.">
        <title>Complete genome sequence of the halophilic and highly halotolerant Chromohalobacter salexigens type strain (1H11(T)).</title>
        <authorList>
            <person name="Copeland A."/>
            <person name="O'Connor K."/>
            <person name="Lucas S."/>
            <person name="Lapidus A."/>
            <person name="Berry K.W."/>
            <person name="Detter J.C."/>
            <person name="Del Rio T.G."/>
            <person name="Hammon N."/>
            <person name="Dalin E."/>
            <person name="Tice H."/>
            <person name="Pitluck S."/>
            <person name="Bruce D."/>
            <person name="Goodwin L."/>
            <person name="Han C."/>
            <person name="Tapia R."/>
            <person name="Saunders E."/>
            <person name="Schmutz J."/>
            <person name="Brettin T."/>
            <person name="Larimer F."/>
            <person name="Land M."/>
            <person name="Hauser L."/>
            <person name="Vargas C."/>
            <person name="Nieto J.J."/>
            <person name="Kyrpides N.C."/>
            <person name="Ivanova N."/>
            <person name="Goker M."/>
            <person name="Klenk H.P."/>
            <person name="Csonka L.N."/>
            <person name="Woyke T."/>
        </authorList>
    </citation>
    <scope>NUCLEOTIDE SEQUENCE [LARGE SCALE GENOMIC DNA]</scope>
    <source>
        <strain evidence="4">ATCC BAA-138 / DSM 3043 / CIP 106854 / NCIMB 13768 / 1H11</strain>
    </source>
</reference>
<keyword evidence="2" id="KW-0812">Transmembrane</keyword>
<feature type="transmembrane region" description="Helical" evidence="2">
    <location>
        <begin position="54"/>
        <end position="75"/>
    </location>
</feature>
<gene>
    <name evidence="3" type="ordered locus">Csal_0124</name>
</gene>
<feature type="region of interest" description="Disordered" evidence="1">
    <location>
        <begin position="105"/>
        <end position="164"/>
    </location>
</feature>
<dbReference type="OrthoDB" id="6168300at2"/>
<proteinExistence type="predicted"/>
<dbReference type="HOGENOM" id="CLU_1624815_0_0_6"/>
<dbReference type="RefSeq" id="WP_011505434.1">
    <property type="nucleotide sequence ID" value="NC_007963.1"/>
</dbReference>
<accession>Q1R1C0</accession>
<evidence type="ECO:0000256" key="1">
    <source>
        <dbReference type="SAM" id="MobiDB-lite"/>
    </source>
</evidence>